<evidence type="ECO:0000313" key="13">
    <source>
        <dbReference type="EMBL" id="VGL79120.1"/>
    </source>
</evidence>
<keyword evidence="7" id="KW-0680">Restriction system</keyword>
<evidence type="ECO:0000256" key="9">
    <source>
        <dbReference type="ARBA" id="ARBA00047942"/>
    </source>
</evidence>
<keyword evidence="6" id="KW-0949">S-adenosyl-L-methionine</keyword>
<dbReference type="SUPFAM" id="SSF116734">
    <property type="entry name" value="DNA methylase specificity domain"/>
    <property type="match status" value="1"/>
</dbReference>
<dbReference type="PROSITE" id="PS00092">
    <property type="entry name" value="N6_MTASE"/>
    <property type="match status" value="1"/>
</dbReference>
<proteinExistence type="inferred from homology"/>
<dbReference type="EC" id="2.1.1.72" evidence="3"/>
<evidence type="ECO:0000256" key="3">
    <source>
        <dbReference type="ARBA" id="ARBA00011900"/>
    </source>
</evidence>
<dbReference type="Gene3D" id="3.40.50.150">
    <property type="entry name" value="Vaccinia Virus protein VP39"/>
    <property type="match status" value="1"/>
</dbReference>
<evidence type="ECO:0000259" key="10">
    <source>
        <dbReference type="Pfam" id="PF01420"/>
    </source>
</evidence>
<evidence type="ECO:0000256" key="2">
    <source>
        <dbReference type="ARBA" id="ARBA00010923"/>
    </source>
</evidence>
<dbReference type="PANTHER" id="PTHR42933">
    <property type="entry name" value="SLR6095 PROTEIN"/>
    <property type="match status" value="1"/>
</dbReference>
<evidence type="ECO:0000259" key="12">
    <source>
        <dbReference type="Pfam" id="PF12161"/>
    </source>
</evidence>
<evidence type="ECO:0000259" key="11">
    <source>
        <dbReference type="Pfam" id="PF02384"/>
    </source>
</evidence>
<evidence type="ECO:0000256" key="5">
    <source>
        <dbReference type="ARBA" id="ARBA00022679"/>
    </source>
</evidence>
<comment type="similarity">
    <text evidence="1">Belongs to the N(4)/N(6)-methyltransferase family.</text>
</comment>
<dbReference type="GO" id="GO:0009307">
    <property type="term" value="P:DNA restriction-modification system"/>
    <property type="evidence" value="ECO:0007669"/>
    <property type="project" value="UniProtKB-KW"/>
</dbReference>
<dbReference type="InterPro" id="IPR003356">
    <property type="entry name" value="DNA_methylase_A-5"/>
</dbReference>
<evidence type="ECO:0000256" key="1">
    <source>
        <dbReference type="ARBA" id="ARBA00006594"/>
    </source>
</evidence>
<name>A0A486PTC5_KLEPN</name>
<accession>A0A486PTC5</accession>
<protein>
    <recommendedName>
        <fullName evidence="3">site-specific DNA-methyltransferase (adenine-specific)</fullName>
        <ecNumber evidence="3">2.1.1.72</ecNumber>
    </recommendedName>
</protein>
<dbReference type="InterPro" id="IPR044946">
    <property type="entry name" value="Restrct_endonuc_typeI_TRD_sf"/>
</dbReference>
<dbReference type="GO" id="GO:0008170">
    <property type="term" value="F:N-methyltransferase activity"/>
    <property type="evidence" value="ECO:0007669"/>
    <property type="project" value="InterPro"/>
</dbReference>
<keyword evidence="8" id="KW-0238">DNA-binding</keyword>
<reference evidence="13" key="1">
    <citation type="submission" date="2019-03" db="EMBL/GenBank/DDBJ databases">
        <authorList>
            <consortium name="Pathogen Informatics"/>
        </authorList>
    </citation>
    <scope>NUCLEOTIDE SEQUENCE</scope>
    <source>
        <strain evidence="13">5012STDY7626444</strain>
    </source>
</reference>
<dbReference type="SUPFAM" id="SSF53335">
    <property type="entry name" value="S-adenosyl-L-methionine-dependent methyltransferases"/>
    <property type="match status" value="1"/>
</dbReference>
<gene>
    <name evidence="13" type="primary">hsdM</name>
    <name evidence="13" type="ORF">SAMEA4873646_03933</name>
</gene>
<evidence type="ECO:0000256" key="6">
    <source>
        <dbReference type="ARBA" id="ARBA00022691"/>
    </source>
</evidence>
<dbReference type="InterPro" id="IPR038333">
    <property type="entry name" value="T1MK-like_N_sf"/>
</dbReference>
<feature type="domain" description="DNA methylase adenine-specific" evidence="11">
    <location>
        <begin position="157"/>
        <end position="523"/>
    </location>
</feature>
<dbReference type="Gene3D" id="1.20.1260.30">
    <property type="match status" value="1"/>
</dbReference>
<dbReference type="PRINTS" id="PR00507">
    <property type="entry name" value="N12N6MTFRASE"/>
</dbReference>
<dbReference type="InterPro" id="IPR051537">
    <property type="entry name" value="DNA_Adenine_Mtase"/>
</dbReference>
<dbReference type="Pfam" id="PF02384">
    <property type="entry name" value="N6_Mtase"/>
    <property type="match status" value="1"/>
</dbReference>
<dbReference type="EMBL" id="CAAHCP010000009">
    <property type="protein sequence ID" value="VGL79120.1"/>
    <property type="molecule type" value="Genomic_DNA"/>
</dbReference>
<evidence type="ECO:0000256" key="8">
    <source>
        <dbReference type="ARBA" id="ARBA00023125"/>
    </source>
</evidence>
<dbReference type="Pfam" id="PF12161">
    <property type="entry name" value="HsdM_N"/>
    <property type="match status" value="1"/>
</dbReference>
<dbReference type="AlphaFoldDB" id="A0A486PTC5"/>
<dbReference type="InterPro" id="IPR002052">
    <property type="entry name" value="DNA_methylase_N6_adenine_CS"/>
</dbReference>
<dbReference type="CDD" id="cd17246">
    <property type="entry name" value="RMtype1_S_SonII-TRD2-CR2_like"/>
    <property type="match status" value="1"/>
</dbReference>
<organism evidence="13">
    <name type="scientific">Klebsiella pneumoniae</name>
    <dbReference type="NCBI Taxonomy" id="573"/>
    <lineage>
        <taxon>Bacteria</taxon>
        <taxon>Pseudomonadati</taxon>
        <taxon>Pseudomonadota</taxon>
        <taxon>Gammaproteobacteria</taxon>
        <taxon>Enterobacterales</taxon>
        <taxon>Enterobacteriaceae</taxon>
        <taxon>Klebsiella/Raoultella group</taxon>
        <taxon>Klebsiella</taxon>
        <taxon>Klebsiella pneumoniae complex</taxon>
    </lineage>
</organism>
<dbReference type="InterPro" id="IPR029063">
    <property type="entry name" value="SAM-dependent_MTases_sf"/>
</dbReference>
<dbReference type="RefSeq" id="WP_100116949.1">
    <property type="nucleotide sequence ID" value="NZ_BILD01000012.1"/>
</dbReference>
<comment type="catalytic activity">
    <reaction evidence="9">
        <text>a 2'-deoxyadenosine in DNA + S-adenosyl-L-methionine = an N(6)-methyl-2'-deoxyadenosine in DNA + S-adenosyl-L-homocysteine + H(+)</text>
        <dbReference type="Rhea" id="RHEA:15197"/>
        <dbReference type="Rhea" id="RHEA-COMP:12418"/>
        <dbReference type="Rhea" id="RHEA-COMP:12419"/>
        <dbReference type="ChEBI" id="CHEBI:15378"/>
        <dbReference type="ChEBI" id="CHEBI:57856"/>
        <dbReference type="ChEBI" id="CHEBI:59789"/>
        <dbReference type="ChEBI" id="CHEBI:90615"/>
        <dbReference type="ChEBI" id="CHEBI:90616"/>
        <dbReference type="EC" id="2.1.1.72"/>
    </reaction>
</comment>
<feature type="domain" description="Type I restriction modification DNA specificity" evidence="10">
    <location>
        <begin position="575"/>
        <end position="749"/>
    </location>
</feature>
<dbReference type="PANTHER" id="PTHR42933:SF3">
    <property type="entry name" value="TYPE I RESTRICTION ENZYME MJAVIII METHYLASE SUBUNIT"/>
    <property type="match status" value="1"/>
</dbReference>
<dbReference type="GO" id="GO:0009007">
    <property type="term" value="F:site-specific DNA-methyltransferase (adenine-specific) activity"/>
    <property type="evidence" value="ECO:0007669"/>
    <property type="project" value="UniProtKB-EC"/>
</dbReference>
<evidence type="ECO:0000256" key="4">
    <source>
        <dbReference type="ARBA" id="ARBA00022603"/>
    </source>
</evidence>
<dbReference type="Gene3D" id="3.90.220.20">
    <property type="entry name" value="DNA methylase specificity domains"/>
    <property type="match status" value="1"/>
</dbReference>
<dbReference type="Pfam" id="PF01420">
    <property type="entry name" value="Methylase_S"/>
    <property type="match status" value="1"/>
</dbReference>
<keyword evidence="4 13" id="KW-0489">Methyltransferase</keyword>
<sequence>MTTETAPEKISLDELKSWLWGSANIMRGTVDSSDFKNYIFGLIFLKRLSDVFDERVAAIMKDEKCSETLAMALIKEDNPEQFVPEQARWSNLVKKTENVGESIDEAFAEIERQNPSLEKVLTAIQFGDKDKLSNELLMRLLRHFNRHKLGNKNLYKADLLGDAYEYLIGMFADDAGKKGGEFYTPHGVVELIVKLIDPKPGHEIYDPTCGCGGMLVEAANYIRDTYPDDGVVMGKPNCKLYGQEKNLGTWAIAKLNMFLHNLDGDIRRGDTLVNPQHLDSNNGVMPFDRVIANPPFSSKEWWEPLELNKETKVDKNGKETEIAPKYATELKDPFGRFGLGVAPRTKADLAFVQHMITSTREDGRIGVVVPHGVLFREGEEGKIRQGLLVGKDDFKGDLIEAVIGLPPALFFNTGISAAIVLINKAKPAALKDKVIFIDASSDYEDGKSMNYLRNKNIENIVSAYRKAKHEIIDAGEQAEKSLGEVIKKVEIKKYLRIVEISEIIKNKYTLSIGRYIDQSNKEDEIDILKTQSHLDKIKEKITEIDCKIEFLISGLTETPDINLKESSFGKIPTIWNTVKLGDYTSKIGSGITPKGGSKAYVEQGIPLLRSQNILHGKLKLDDVAFISNVQHNKMKNSQLQERDVLLNITGASIGRCAVLPNNFNVGNVNQHVCIIRTSQKLQPEFCGIFLNSHFGQKQIWNLQAGGNREGLNFQQIRSFEIHLPPLNEQKRIVEIFNAIDTKLDLIEQLEFETQNLKKGLMQKLLTGEWRVPLDCDEEAAA</sequence>
<feature type="domain" description="N6 adenine-specific DNA methyltransferase N-terminal" evidence="12">
    <location>
        <begin position="15"/>
        <end position="144"/>
    </location>
</feature>
<dbReference type="GO" id="GO:0003677">
    <property type="term" value="F:DNA binding"/>
    <property type="evidence" value="ECO:0007669"/>
    <property type="project" value="UniProtKB-KW"/>
</dbReference>
<dbReference type="GO" id="GO:0032259">
    <property type="term" value="P:methylation"/>
    <property type="evidence" value="ECO:0007669"/>
    <property type="project" value="UniProtKB-KW"/>
</dbReference>
<evidence type="ECO:0000256" key="7">
    <source>
        <dbReference type="ARBA" id="ARBA00022747"/>
    </source>
</evidence>
<keyword evidence="5 13" id="KW-0808">Transferase</keyword>
<comment type="similarity">
    <text evidence="2">Belongs to the type-I restriction system S methylase family.</text>
</comment>
<dbReference type="InterPro" id="IPR022749">
    <property type="entry name" value="D12N6_MeTrfase_N"/>
</dbReference>
<dbReference type="InterPro" id="IPR000055">
    <property type="entry name" value="Restrct_endonuc_typeI_TRD"/>
</dbReference>